<name>A0A6J6EK48_9ZZZZ</name>
<dbReference type="AlphaFoldDB" id="A0A6J6EK48"/>
<evidence type="ECO:0000313" key="3">
    <source>
        <dbReference type="EMBL" id="CAB4576477.1"/>
    </source>
</evidence>
<dbReference type="InterPro" id="IPR017518">
    <property type="entry name" value="CHP03084"/>
</dbReference>
<sequence length="253" mass="27831">MKHRKLLDDLAAEQSALGVVLDRLTPGEWELPTPAAGWSVADQISHLRFFDERASMALGDPDAFLADRERIIAGAPHDPSVDAGRTLTSVDLLGEWRIHAERLRARAADVDSDRRVPWYGPAMSVPSFLTARLMETWAHGHDVCVATDRPAVISDRLRHVAHIGYSARPFSLLINRLPADDRPVRLELAGSDGETWTWGPADAENRVTGDAYDFCLVVTQRRTPNDSQLEVVGEAARQWIDVAQAFAGGPGRG</sequence>
<dbReference type="Pfam" id="PF11716">
    <property type="entry name" value="MDMPI_N"/>
    <property type="match status" value="1"/>
</dbReference>
<accession>A0A6J6EK48</accession>
<evidence type="ECO:0000259" key="2">
    <source>
        <dbReference type="Pfam" id="PF11716"/>
    </source>
</evidence>
<dbReference type="Gene3D" id="1.20.120.450">
    <property type="entry name" value="dinb family like domain"/>
    <property type="match status" value="1"/>
</dbReference>
<dbReference type="InterPro" id="IPR017517">
    <property type="entry name" value="Maleyloyr_isom"/>
</dbReference>
<gene>
    <name evidence="3" type="ORF">UFOPK1722_00705</name>
</gene>
<evidence type="ECO:0000259" key="1">
    <source>
        <dbReference type="Pfam" id="PF08608"/>
    </source>
</evidence>
<dbReference type="Pfam" id="PF08608">
    <property type="entry name" value="Wyosine_form"/>
    <property type="match status" value="1"/>
</dbReference>
<feature type="domain" description="tRNA wybutosine-synthesis" evidence="1">
    <location>
        <begin position="183"/>
        <end position="223"/>
    </location>
</feature>
<dbReference type="SUPFAM" id="SSF109854">
    <property type="entry name" value="DinB/YfiT-like putative metalloenzymes"/>
    <property type="match status" value="1"/>
</dbReference>
<proteinExistence type="predicted"/>
<dbReference type="EMBL" id="CAEZTS010000047">
    <property type="protein sequence ID" value="CAB4576477.1"/>
    <property type="molecule type" value="Genomic_DNA"/>
</dbReference>
<protein>
    <submittedName>
        <fullName evidence="3">Unannotated protein</fullName>
    </submittedName>
</protein>
<organism evidence="3">
    <name type="scientific">freshwater metagenome</name>
    <dbReference type="NCBI Taxonomy" id="449393"/>
    <lineage>
        <taxon>unclassified sequences</taxon>
        <taxon>metagenomes</taxon>
        <taxon>ecological metagenomes</taxon>
    </lineage>
</organism>
<feature type="domain" description="Mycothiol-dependent maleylpyruvate isomerase metal-binding" evidence="2">
    <location>
        <begin position="11"/>
        <end position="143"/>
    </location>
</feature>
<dbReference type="InterPro" id="IPR013917">
    <property type="entry name" value="tRNA_wybutosine-synth"/>
</dbReference>
<dbReference type="GO" id="GO:0046872">
    <property type="term" value="F:metal ion binding"/>
    <property type="evidence" value="ECO:0007669"/>
    <property type="project" value="InterPro"/>
</dbReference>
<dbReference type="InterPro" id="IPR034660">
    <property type="entry name" value="DinB/YfiT-like"/>
</dbReference>
<dbReference type="NCBIfam" id="TIGR03083">
    <property type="entry name" value="maleylpyruvate isomerase family mycothiol-dependent enzyme"/>
    <property type="match status" value="1"/>
</dbReference>
<dbReference type="InterPro" id="IPR024344">
    <property type="entry name" value="MDMPI_metal-binding"/>
</dbReference>
<reference evidence="3" key="1">
    <citation type="submission" date="2020-05" db="EMBL/GenBank/DDBJ databases">
        <authorList>
            <person name="Chiriac C."/>
            <person name="Salcher M."/>
            <person name="Ghai R."/>
            <person name="Kavagutti S V."/>
        </authorList>
    </citation>
    <scope>NUCLEOTIDE SEQUENCE</scope>
</reference>
<dbReference type="NCBIfam" id="TIGR03084">
    <property type="entry name" value="TIGR03084 family metal-binding protein"/>
    <property type="match status" value="1"/>
</dbReference>